<protein>
    <submittedName>
        <fullName evidence="1">Uncharacterized protein</fullName>
    </submittedName>
</protein>
<name>A0ABQ0W136_9SPHI</name>
<organism evidence="1 2">
    <name type="scientific">Sphingobacterium mizutaii NBRC 14946 = DSM 11724</name>
    <dbReference type="NCBI Taxonomy" id="1220576"/>
    <lineage>
        <taxon>Bacteria</taxon>
        <taxon>Pseudomonadati</taxon>
        <taxon>Bacteroidota</taxon>
        <taxon>Sphingobacteriia</taxon>
        <taxon>Sphingobacteriales</taxon>
        <taxon>Sphingobacteriaceae</taxon>
        <taxon>Sphingobacterium</taxon>
    </lineage>
</organism>
<evidence type="ECO:0000313" key="1">
    <source>
        <dbReference type="EMBL" id="GEM66516.1"/>
    </source>
</evidence>
<accession>A0ABQ0W136</accession>
<comment type="caution">
    <text evidence="1">The sequence shown here is derived from an EMBL/GenBank/DDBJ whole genome shotgun (WGS) entry which is preliminary data.</text>
</comment>
<reference evidence="1 2" key="1">
    <citation type="submission" date="2019-07" db="EMBL/GenBank/DDBJ databases">
        <title>Whole genome shotgun sequence of Sphingobacterium mizutaii NBRC 14946.</title>
        <authorList>
            <person name="Hosoyama A."/>
            <person name="Uohara A."/>
            <person name="Ohji S."/>
            <person name="Ichikawa N."/>
        </authorList>
    </citation>
    <scope>NUCLEOTIDE SEQUENCE [LARGE SCALE GENOMIC DNA]</scope>
    <source>
        <strain evidence="1 2">NBRC 14946</strain>
    </source>
</reference>
<dbReference type="Proteomes" id="UP000321676">
    <property type="component" value="Unassembled WGS sequence"/>
</dbReference>
<proteinExistence type="predicted"/>
<evidence type="ECO:0000313" key="2">
    <source>
        <dbReference type="Proteomes" id="UP000321676"/>
    </source>
</evidence>
<dbReference type="EMBL" id="BJXH01000001">
    <property type="protein sequence ID" value="GEM66516.1"/>
    <property type="molecule type" value="Genomic_DNA"/>
</dbReference>
<keyword evidence="2" id="KW-1185">Reference proteome</keyword>
<gene>
    <name evidence="1" type="ORF">SMI01S_01220</name>
</gene>
<sequence length="56" mass="6388">MRDQEIVTINLEDPTMECQLREFRYGMLSDLPLSGAEARELSEVTGEDPKCNIVFP</sequence>